<dbReference type="EMBL" id="JAMZIH010008480">
    <property type="protein sequence ID" value="KAJ1672051.1"/>
    <property type="molecule type" value="Genomic_DNA"/>
</dbReference>
<keyword evidence="2" id="KW-1185">Reference proteome</keyword>
<organism evidence="1 2">
    <name type="scientific">Spiromyces aspiralis</name>
    <dbReference type="NCBI Taxonomy" id="68401"/>
    <lineage>
        <taxon>Eukaryota</taxon>
        <taxon>Fungi</taxon>
        <taxon>Fungi incertae sedis</taxon>
        <taxon>Zoopagomycota</taxon>
        <taxon>Kickxellomycotina</taxon>
        <taxon>Kickxellomycetes</taxon>
        <taxon>Kickxellales</taxon>
        <taxon>Kickxellaceae</taxon>
        <taxon>Spiromyces</taxon>
    </lineage>
</organism>
<comment type="caution">
    <text evidence="1">The sequence shown here is derived from an EMBL/GenBank/DDBJ whole genome shotgun (WGS) entry which is preliminary data.</text>
</comment>
<name>A0ACC1HAT8_9FUNG</name>
<dbReference type="Proteomes" id="UP001145114">
    <property type="component" value="Unassembled WGS sequence"/>
</dbReference>
<gene>
    <name evidence="1" type="ORF">EV182_007314</name>
</gene>
<feature type="non-terminal residue" evidence="1">
    <location>
        <position position="304"/>
    </location>
</feature>
<evidence type="ECO:0000313" key="1">
    <source>
        <dbReference type="EMBL" id="KAJ1672051.1"/>
    </source>
</evidence>
<proteinExistence type="predicted"/>
<reference evidence="1" key="1">
    <citation type="submission" date="2022-06" db="EMBL/GenBank/DDBJ databases">
        <title>Phylogenomic reconstructions and comparative analyses of Kickxellomycotina fungi.</title>
        <authorList>
            <person name="Reynolds N.K."/>
            <person name="Stajich J.E."/>
            <person name="Barry K."/>
            <person name="Grigoriev I.V."/>
            <person name="Crous P."/>
            <person name="Smith M.E."/>
        </authorList>
    </citation>
    <scope>NUCLEOTIDE SEQUENCE</scope>
    <source>
        <strain evidence="1">RSA 2271</strain>
    </source>
</reference>
<sequence>MQSQQQQQQHGSANILMGLMSSPQQYQQLPSVQNPAELSMMLPISPLPQSNNVHTHFKQLTYAGDSSANAVASMPPTFDISHTVSSAIESAGIYTIIAQQQQLMHGLDHGNRHGMSRPSRNNTISYHAEPNGFPGAMIPEVSSSSSLSSSSSSSISSETNPSGINISILPVVHRVEPKKCKVSRHDLASEHLKREIITIRGQNFVDGIKVFFDEVPSQRVDFENSEEIYCLAPLPKDFLDISNSKLRRKSFDDEGYTEQPYLEVAGIYDGGKDSSVHTTLVAAATPTNENNEPELRNPGTDGPA</sequence>
<protein>
    <submittedName>
        <fullName evidence="1">Uncharacterized protein</fullName>
    </submittedName>
</protein>
<accession>A0ACC1HAT8</accession>
<evidence type="ECO:0000313" key="2">
    <source>
        <dbReference type="Proteomes" id="UP001145114"/>
    </source>
</evidence>